<name>A0ABR7T4A0_HELCL</name>
<evidence type="ECO:0000313" key="11">
    <source>
        <dbReference type="Proteomes" id="UP000617402"/>
    </source>
</evidence>
<dbReference type="RefSeq" id="WP_188040147.1">
    <property type="nucleotide sequence ID" value="NZ_JACVHF010000008.1"/>
</dbReference>
<dbReference type="NCBIfam" id="TIGR02095">
    <property type="entry name" value="glgA"/>
    <property type="match status" value="1"/>
</dbReference>
<gene>
    <name evidence="7" type="primary">glgA</name>
    <name evidence="10" type="ORF">H1S01_09970</name>
</gene>
<dbReference type="HAMAP" id="MF_00484">
    <property type="entry name" value="Glycogen_synth"/>
    <property type="match status" value="1"/>
</dbReference>
<evidence type="ECO:0000256" key="6">
    <source>
        <dbReference type="ARBA" id="ARBA00023056"/>
    </source>
</evidence>
<keyword evidence="5 7" id="KW-0808">Transferase</keyword>
<dbReference type="CDD" id="cd03791">
    <property type="entry name" value="GT5_Glycogen_synthase_DULL1-like"/>
    <property type="match status" value="1"/>
</dbReference>
<organism evidence="10 11">
    <name type="scientific">Heliobacterium chlorum</name>
    <dbReference type="NCBI Taxonomy" id="2698"/>
    <lineage>
        <taxon>Bacteria</taxon>
        <taxon>Bacillati</taxon>
        <taxon>Bacillota</taxon>
        <taxon>Clostridia</taxon>
        <taxon>Eubacteriales</taxon>
        <taxon>Heliobacteriaceae</taxon>
        <taxon>Heliobacterium</taxon>
    </lineage>
</organism>
<keyword evidence="6 7" id="KW-0320">Glycogen biosynthesis</keyword>
<reference evidence="10 11" key="1">
    <citation type="submission" date="2020-07" db="EMBL/GenBank/DDBJ databases">
        <title>Draft whole-genome sequence of Heliobacterium chlorum DSM 3682, type strain.</title>
        <authorList>
            <person name="Kyndt J.A."/>
            <person name="Meyer T.E."/>
            <person name="Imhoff J.F."/>
        </authorList>
    </citation>
    <scope>NUCLEOTIDE SEQUENCE [LARGE SCALE GENOMIC DNA]</scope>
    <source>
        <strain evidence="10 11">DSM 3682</strain>
    </source>
</reference>
<evidence type="ECO:0000256" key="3">
    <source>
        <dbReference type="ARBA" id="ARBA00010281"/>
    </source>
</evidence>
<evidence type="ECO:0000256" key="2">
    <source>
        <dbReference type="ARBA" id="ARBA00002764"/>
    </source>
</evidence>
<sequence length="488" mass="55752">MNGQALKVLYVSAEVAPFAKTGGLADVAGSLPRALAALGVDVRVVMPRHKNIPQGPYVCDFPVKIDNRTETAIVREGKIDKLSTPGGRPVPVYFIDNYQYFSRDEIYGYADDGERWAFFCRAFLALTEKIKFYPDVIHLNDWQCGPAAVMLKKEYRRSAFYRHTASLITIHNLEYQGHFGRDILSFMGLSDDLFHPNAMEFFGRVNFLKGGLLFADLINTVSRTYAKEIQTAEHGWGLEGVLRNRRTDLFGIVNGIDDEHFNPLTDPYIEHHYSSKDIDPKKKDKENLQREFQLPVKDVPLFGLVSRLVDQKGLNLFNEIGEELLKEDLQLVVVGQGDPRYESMFRSFHQKYPEKVGLYTGFHAPLAQRVYAGSDFFLMPSRFEPCGLGQLISFRYGTIPIVRATGGLADTVIDIDRPQGNGFVFEEYDPAKLLEAIRRTLQHYWKKEAQRQLVKQVMELDFSWHHSAQEYMNLYEKAIQKVSVARSL</sequence>
<feature type="binding site" evidence="7">
    <location>
        <position position="20"/>
    </location>
    <ligand>
        <name>ADP-alpha-D-glucose</name>
        <dbReference type="ChEBI" id="CHEBI:57498"/>
    </ligand>
</feature>
<dbReference type="Pfam" id="PF08323">
    <property type="entry name" value="Glyco_transf_5"/>
    <property type="match status" value="1"/>
</dbReference>
<dbReference type="EC" id="2.4.1.21" evidence="7"/>
<accession>A0ABR7T4A0</accession>
<comment type="catalytic activity">
    <reaction evidence="1 7">
        <text>[(1-&gt;4)-alpha-D-glucosyl](n) + ADP-alpha-D-glucose = [(1-&gt;4)-alpha-D-glucosyl](n+1) + ADP + H(+)</text>
        <dbReference type="Rhea" id="RHEA:18189"/>
        <dbReference type="Rhea" id="RHEA-COMP:9584"/>
        <dbReference type="Rhea" id="RHEA-COMP:9587"/>
        <dbReference type="ChEBI" id="CHEBI:15378"/>
        <dbReference type="ChEBI" id="CHEBI:15444"/>
        <dbReference type="ChEBI" id="CHEBI:57498"/>
        <dbReference type="ChEBI" id="CHEBI:456216"/>
        <dbReference type="EC" id="2.4.1.21"/>
    </reaction>
</comment>
<dbReference type="InterPro" id="IPR001296">
    <property type="entry name" value="Glyco_trans_1"/>
</dbReference>
<keyword evidence="4 7" id="KW-0328">Glycosyltransferase</keyword>
<feature type="domain" description="Glycosyl transferase family 1" evidence="8">
    <location>
        <begin position="290"/>
        <end position="450"/>
    </location>
</feature>
<evidence type="ECO:0000313" key="10">
    <source>
        <dbReference type="EMBL" id="MBC9784838.1"/>
    </source>
</evidence>
<evidence type="ECO:0000256" key="1">
    <source>
        <dbReference type="ARBA" id="ARBA00001478"/>
    </source>
</evidence>
<dbReference type="EMBL" id="JACVHF010000008">
    <property type="protein sequence ID" value="MBC9784838.1"/>
    <property type="molecule type" value="Genomic_DNA"/>
</dbReference>
<evidence type="ECO:0000259" key="9">
    <source>
        <dbReference type="Pfam" id="PF08323"/>
    </source>
</evidence>
<dbReference type="Gene3D" id="3.40.50.2000">
    <property type="entry name" value="Glycogen Phosphorylase B"/>
    <property type="match status" value="2"/>
</dbReference>
<comment type="pathway">
    <text evidence="7">Glycan biosynthesis; glycogen biosynthesis.</text>
</comment>
<evidence type="ECO:0000256" key="4">
    <source>
        <dbReference type="ARBA" id="ARBA00022676"/>
    </source>
</evidence>
<dbReference type="Proteomes" id="UP000617402">
    <property type="component" value="Unassembled WGS sequence"/>
</dbReference>
<comment type="similarity">
    <text evidence="3 7">Belongs to the glycosyltransferase 1 family. Bacterial/plant glycogen synthase subfamily.</text>
</comment>
<evidence type="ECO:0000256" key="5">
    <source>
        <dbReference type="ARBA" id="ARBA00022679"/>
    </source>
</evidence>
<dbReference type="Pfam" id="PF00534">
    <property type="entry name" value="Glycos_transf_1"/>
    <property type="match status" value="1"/>
</dbReference>
<dbReference type="InterPro" id="IPR011835">
    <property type="entry name" value="GS/SS"/>
</dbReference>
<keyword evidence="11" id="KW-1185">Reference proteome</keyword>
<evidence type="ECO:0000256" key="7">
    <source>
        <dbReference type="HAMAP-Rule" id="MF_00484"/>
    </source>
</evidence>
<dbReference type="InterPro" id="IPR013534">
    <property type="entry name" value="Starch_synth_cat_dom"/>
</dbReference>
<evidence type="ECO:0000259" key="8">
    <source>
        <dbReference type="Pfam" id="PF00534"/>
    </source>
</evidence>
<dbReference type="PANTHER" id="PTHR45825">
    <property type="entry name" value="GRANULE-BOUND STARCH SYNTHASE 1, CHLOROPLASTIC/AMYLOPLASTIC"/>
    <property type="match status" value="1"/>
</dbReference>
<comment type="function">
    <text evidence="2 7">Synthesizes alpha-1,4-glucan chains using ADP-glucose.</text>
</comment>
<dbReference type="PANTHER" id="PTHR45825:SF11">
    <property type="entry name" value="ALPHA AMYLASE DOMAIN-CONTAINING PROTEIN"/>
    <property type="match status" value="1"/>
</dbReference>
<protein>
    <recommendedName>
        <fullName evidence="7">Glycogen synthase</fullName>
        <ecNumber evidence="7">2.4.1.21</ecNumber>
    </recommendedName>
    <alternativeName>
        <fullName evidence="7">Starch [bacterial glycogen] synthase</fullName>
    </alternativeName>
</protein>
<proteinExistence type="inferred from homology"/>
<feature type="domain" description="Starch synthase catalytic" evidence="9">
    <location>
        <begin position="7"/>
        <end position="244"/>
    </location>
</feature>
<comment type="caution">
    <text evidence="10">The sequence shown here is derived from an EMBL/GenBank/DDBJ whole genome shotgun (WGS) entry which is preliminary data.</text>
</comment>
<dbReference type="SUPFAM" id="SSF53756">
    <property type="entry name" value="UDP-Glycosyltransferase/glycogen phosphorylase"/>
    <property type="match status" value="1"/>
</dbReference>